<evidence type="ECO:0000256" key="4">
    <source>
        <dbReference type="ARBA" id="ARBA00025740"/>
    </source>
</evidence>
<organism evidence="8">
    <name type="scientific">Zeugodacus cucurbitae</name>
    <name type="common">Melon fruit fly</name>
    <name type="synonym">Bactrocera cucurbitae</name>
    <dbReference type="NCBI Taxonomy" id="28588"/>
    <lineage>
        <taxon>Eukaryota</taxon>
        <taxon>Metazoa</taxon>
        <taxon>Ecdysozoa</taxon>
        <taxon>Arthropoda</taxon>
        <taxon>Hexapoda</taxon>
        <taxon>Insecta</taxon>
        <taxon>Pterygota</taxon>
        <taxon>Neoptera</taxon>
        <taxon>Endopterygota</taxon>
        <taxon>Diptera</taxon>
        <taxon>Brachycera</taxon>
        <taxon>Muscomorpha</taxon>
        <taxon>Tephritoidea</taxon>
        <taxon>Tephritidae</taxon>
        <taxon>Zeugodacus</taxon>
        <taxon>Zeugodacus</taxon>
    </lineage>
</organism>
<evidence type="ECO:0000256" key="5">
    <source>
        <dbReference type="PROSITE-ProRule" id="PRU00221"/>
    </source>
</evidence>
<dbReference type="GO" id="GO:0005737">
    <property type="term" value="C:cytoplasm"/>
    <property type="evidence" value="ECO:0007669"/>
    <property type="project" value="UniProtKB-ARBA"/>
</dbReference>
<dbReference type="InterPro" id="IPR015943">
    <property type="entry name" value="WD40/YVTN_repeat-like_dom_sf"/>
</dbReference>
<name>A0A0A1X1C1_ZEUCU</name>
<dbReference type="SMART" id="SM00320">
    <property type="entry name" value="WD40"/>
    <property type="match status" value="2"/>
</dbReference>
<reference evidence="8" key="1">
    <citation type="submission" date="2014-11" db="EMBL/GenBank/DDBJ databases">
        <authorList>
            <person name="Geib S."/>
        </authorList>
    </citation>
    <scope>NUCLEOTIDE SEQUENCE</scope>
</reference>
<evidence type="ECO:0000256" key="2">
    <source>
        <dbReference type="ARBA" id="ARBA00022737"/>
    </source>
</evidence>
<dbReference type="Pfam" id="PF21032">
    <property type="entry name" value="PROPPIN"/>
    <property type="match status" value="2"/>
</dbReference>
<accession>A0A0A1X1C1</accession>
<dbReference type="Gene3D" id="2.130.10.10">
    <property type="entry name" value="YVTN repeat-like/Quinoprotein amine dehydrogenase"/>
    <property type="match status" value="1"/>
</dbReference>
<dbReference type="AlphaFoldDB" id="A0A0A1X1C1"/>
<evidence type="ECO:0000313" key="7">
    <source>
        <dbReference type="EMBL" id="JAC97311.1"/>
    </source>
</evidence>
<evidence type="ECO:0000313" key="8">
    <source>
        <dbReference type="EMBL" id="JAD04681.1"/>
    </source>
</evidence>
<dbReference type="InterPro" id="IPR001680">
    <property type="entry name" value="WD40_rpt"/>
</dbReference>
<feature type="repeat" description="WD" evidence="5">
    <location>
        <begin position="167"/>
        <end position="195"/>
    </location>
</feature>
<dbReference type="EMBL" id="GBXI01009611">
    <property type="protein sequence ID" value="JAD04681.1"/>
    <property type="molecule type" value="Transcribed_RNA"/>
</dbReference>
<keyword evidence="1 5" id="KW-0853">WD repeat</keyword>
<keyword evidence="3" id="KW-0072">Autophagy</keyword>
<dbReference type="InterPro" id="IPR036322">
    <property type="entry name" value="WD40_repeat_dom_sf"/>
</dbReference>
<feature type="compositionally biased region" description="Polar residues" evidence="6">
    <location>
        <begin position="400"/>
        <end position="421"/>
    </location>
</feature>
<dbReference type="SUPFAM" id="SSF50978">
    <property type="entry name" value="WD40 repeat-like"/>
    <property type="match status" value="1"/>
</dbReference>
<evidence type="ECO:0000256" key="3">
    <source>
        <dbReference type="ARBA" id="ARBA00023006"/>
    </source>
</evidence>
<evidence type="ECO:0000256" key="1">
    <source>
        <dbReference type="ARBA" id="ARBA00022574"/>
    </source>
</evidence>
<sequence>MATSGYQLNFNQDFTSISVLDGSDGFRIFSINSCDKVEEIYTSDAEHIVLMERLFNTSLVVMVTAENPNCLQMLHFKKNQKICNCVYPTNILSIRMNRTRLIACLEESIHIHDIRDMKRLYSIENIAPNELGLCSLSLNSHLAFPICSTSGDLRLYNASKLKPGIVIHAHESRLSALNFSPSGQLLATASERGTVIRVFCVKTGQRVQEFRRGVKRCVRIASLVFAVNGQFLCVTSNTETVHIFKIDEKAVMMALEAEALKAANATAEKQPETLSPTSSSAEASGSDVSLSPNSSGWSEYLSKAVSSYLLPTQVSDVLAQDRAFATVVLAQPGIRHICGLTYVQKDLKVLIASEEGFLYIHEFNAEEGGACKLQAVHDLRGALDGVVELSLSENSDKMSPGSSNKEASGSGNVPTINVTAGNATQTASSTTKSSQSTTSTSSSTNASSDAKSKKSTVARCIIQNPDPVPDNSYAGILKGNQKPDPLTDSAKYRKLCDAIDTPSKLFDERQFPPVAIAARD</sequence>
<proteinExistence type="inferred from homology"/>
<gene>
    <name evidence="8" type="primary">Wipi2_0</name>
    <name evidence="7" type="synonym">Wipi2_1</name>
    <name evidence="7" type="ORF">g.8424</name>
    <name evidence="8" type="ORF">g.8428</name>
</gene>
<dbReference type="InterPro" id="IPR048720">
    <property type="entry name" value="PROPPIN"/>
</dbReference>
<feature type="compositionally biased region" description="Low complexity" evidence="6">
    <location>
        <begin position="266"/>
        <end position="291"/>
    </location>
</feature>
<feature type="region of interest" description="Disordered" evidence="6">
    <location>
        <begin position="393"/>
        <end position="488"/>
    </location>
</feature>
<dbReference type="GO" id="GO:0006914">
    <property type="term" value="P:autophagy"/>
    <property type="evidence" value="ECO:0007669"/>
    <property type="project" value="UniProtKB-KW"/>
</dbReference>
<comment type="similarity">
    <text evidence="4">Belongs to the WD repeat PROPPIN family.</text>
</comment>
<evidence type="ECO:0000256" key="6">
    <source>
        <dbReference type="SAM" id="MobiDB-lite"/>
    </source>
</evidence>
<dbReference type="PANTHER" id="PTHR11227">
    <property type="entry name" value="WD-REPEAT PROTEIN INTERACTING WITH PHOSPHOINOSIDES WIPI -RELATED"/>
    <property type="match status" value="1"/>
</dbReference>
<feature type="region of interest" description="Disordered" evidence="6">
    <location>
        <begin position="266"/>
        <end position="292"/>
    </location>
</feature>
<dbReference type="PROSITE" id="PS50082">
    <property type="entry name" value="WD_REPEATS_2"/>
    <property type="match status" value="1"/>
</dbReference>
<keyword evidence="2" id="KW-0677">Repeat</keyword>
<feature type="compositionally biased region" description="Low complexity" evidence="6">
    <location>
        <begin position="422"/>
        <end position="449"/>
    </location>
</feature>
<dbReference type="EMBL" id="GBXI01016980">
    <property type="protein sequence ID" value="JAC97311.1"/>
    <property type="molecule type" value="Transcribed_RNA"/>
</dbReference>
<protein>
    <submittedName>
        <fullName evidence="8">WD repeat domain phosphoinositide-interacting protein 2</fullName>
    </submittedName>
</protein>
<reference evidence="8" key="2">
    <citation type="journal article" date="2015" name="Gigascience">
        <title>Reconstructing a comprehensive transcriptome assembly of a white-pupal translocated strain of the pest fruit fly Bactrocera cucurbitae.</title>
        <authorList>
            <person name="Sim S.B."/>
            <person name="Calla B."/>
            <person name="Hall B."/>
            <person name="DeRego T."/>
            <person name="Geib S.M."/>
        </authorList>
    </citation>
    <scope>NUCLEOTIDE SEQUENCE</scope>
</reference>